<feature type="transmembrane region" description="Helical" evidence="7">
    <location>
        <begin position="20"/>
        <end position="44"/>
    </location>
</feature>
<protein>
    <submittedName>
        <fullName evidence="9">Methionine ABC transporter permease</fullName>
    </submittedName>
</protein>
<dbReference type="PANTHER" id="PTHR30450:SF1">
    <property type="entry name" value="D-METHIONINE TRANSPORT SYSTEM PERMEASE PROTEIN METI-RELATED"/>
    <property type="match status" value="1"/>
</dbReference>
<dbReference type="Pfam" id="PF00528">
    <property type="entry name" value="BPD_transp_1"/>
    <property type="match status" value="1"/>
</dbReference>
<evidence type="ECO:0000256" key="6">
    <source>
        <dbReference type="ARBA" id="ARBA00023136"/>
    </source>
</evidence>
<dbReference type="Proteomes" id="UP000663802">
    <property type="component" value="Unassembled WGS sequence"/>
</dbReference>
<feature type="domain" description="ABC transmembrane type-1" evidence="8">
    <location>
        <begin position="17"/>
        <end position="211"/>
    </location>
</feature>
<comment type="caution">
    <text evidence="9">The sequence shown here is derived from an EMBL/GenBank/DDBJ whole genome shotgun (WGS) entry which is preliminary data.</text>
</comment>
<keyword evidence="3" id="KW-1003">Cell membrane</keyword>
<evidence type="ECO:0000256" key="7">
    <source>
        <dbReference type="RuleBase" id="RU363032"/>
    </source>
</evidence>
<organism evidence="9 10">
    <name type="scientific">Clostridium zeae</name>
    <dbReference type="NCBI Taxonomy" id="2759022"/>
    <lineage>
        <taxon>Bacteria</taxon>
        <taxon>Bacillati</taxon>
        <taxon>Bacillota</taxon>
        <taxon>Clostridia</taxon>
        <taxon>Eubacteriales</taxon>
        <taxon>Clostridiaceae</taxon>
        <taxon>Clostridium</taxon>
    </lineage>
</organism>
<dbReference type="RefSeq" id="WP_206869243.1">
    <property type="nucleotide sequence ID" value="NZ_BMBA01000001.1"/>
</dbReference>
<dbReference type="CDD" id="cd06261">
    <property type="entry name" value="TM_PBP2"/>
    <property type="match status" value="1"/>
</dbReference>
<feature type="transmembrane region" description="Helical" evidence="7">
    <location>
        <begin position="56"/>
        <end position="82"/>
    </location>
</feature>
<accession>A0ABQ1E8W8</accession>
<comment type="similarity">
    <text evidence="7">Belongs to the binding-protein-dependent transport system permease family.</text>
</comment>
<keyword evidence="5 7" id="KW-1133">Transmembrane helix</keyword>
<dbReference type="InterPro" id="IPR000515">
    <property type="entry name" value="MetI-like"/>
</dbReference>
<evidence type="ECO:0000259" key="8">
    <source>
        <dbReference type="PROSITE" id="PS50928"/>
    </source>
</evidence>
<feature type="transmembrane region" description="Helical" evidence="7">
    <location>
        <begin position="192"/>
        <end position="215"/>
    </location>
</feature>
<dbReference type="EMBL" id="BMBA01000001">
    <property type="protein sequence ID" value="GFZ31131.1"/>
    <property type="molecule type" value="Genomic_DNA"/>
</dbReference>
<dbReference type="InterPro" id="IPR051322">
    <property type="entry name" value="AA_ABC_Transporter_Permease"/>
</dbReference>
<dbReference type="PANTHER" id="PTHR30450">
    <property type="entry name" value="ABC TRANSPORTER PERMEASE"/>
    <property type="match status" value="1"/>
</dbReference>
<evidence type="ECO:0000256" key="2">
    <source>
        <dbReference type="ARBA" id="ARBA00022448"/>
    </source>
</evidence>
<evidence type="ECO:0000256" key="4">
    <source>
        <dbReference type="ARBA" id="ARBA00022692"/>
    </source>
</evidence>
<keyword evidence="2 7" id="KW-0813">Transport</keyword>
<feature type="transmembrane region" description="Helical" evidence="7">
    <location>
        <begin position="150"/>
        <end position="172"/>
    </location>
</feature>
<evidence type="ECO:0000256" key="5">
    <source>
        <dbReference type="ARBA" id="ARBA00022989"/>
    </source>
</evidence>
<evidence type="ECO:0000256" key="1">
    <source>
        <dbReference type="ARBA" id="ARBA00004651"/>
    </source>
</evidence>
<sequence length="219" mass="23566">MSDNFSQFFNLVLVPALGKTLYMVIISTIIASILGFILAIVLIVTDKNGLKPNKVIYSILDFIINIFRSFPFIILIVAIIPLTRFIVGKSIGETAALVPLTIGAAPFIARVIEGALKEVDKGLIEAAKSFGASNMQIIFKVMVKEALPSIISGITLSIISILGYSAMAGAVGAGGLGAVALTYGYQRFDNQVMFYTVFTLIVLVQILQSIGNLAYKKLR</sequence>
<reference evidence="9 10" key="1">
    <citation type="journal article" date="2021" name="Int. J. Syst. Evol. Microbiol.">
        <title>Clostridium zeae sp. nov., isolated from corn silage.</title>
        <authorList>
            <person name="Kobayashi H."/>
            <person name="Tanizawa Y."/>
            <person name="Yagura M."/>
            <person name="Sakamoto M."/>
            <person name="Ohkuma M."/>
            <person name="Tohno M."/>
        </authorList>
    </citation>
    <scope>NUCLEOTIDE SEQUENCE [LARGE SCALE GENOMIC DNA]</scope>
    <source>
        <strain evidence="9 10">CSC2</strain>
    </source>
</reference>
<dbReference type="SUPFAM" id="SSF161098">
    <property type="entry name" value="MetI-like"/>
    <property type="match status" value="1"/>
</dbReference>
<keyword evidence="4 7" id="KW-0812">Transmembrane</keyword>
<dbReference type="Gene3D" id="1.10.3720.10">
    <property type="entry name" value="MetI-like"/>
    <property type="match status" value="1"/>
</dbReference>
<feature type="transmembrane region" description="Helical" evidence="7">
    <location>
        <begin position="94"/>
        <end position="112"/>
    </location>
</feature>
<name>A0ABQ1E8W8_9CLOT</name>
<evidence type="ECO:0000256" key="3">
    <source>
        <dbReference type="ARBA" id="ARBA00022475"/>
    </source>
</evidence>
<comment type="subcellular location">
    <subcellularLocation>
        <location evidence="1 7">Cell membrane</location>
        <topology evidence="1 7">Multi-pass membrane protein</topology>
    </subcellularLocation>
</comment>
<dbReference type="PROSITE" id="PS50928">
    <property type="entry name" value="ABC_TM1"/>
    <property type="match status" value="1"/>
</dbReference>
<keyword evidence="10" id="KW-1185">Reference proteome</keyword>
<keyword evidence="6 7" id="KW-0472">Membrane</keyword>
<proteinExistence type="inferred from homology"/>
<evidence type="ECO:0000313" key="9">
    <source>
        <dbReference type="EMBL" id="GFZ31131.1"/>
    </source>
</evidence>
<dbReference type="InterPro" id="IPR035906">
    <property type="entry name" value="MetI-like_sf"/>
</dbReference>
<gene>
    <name evidence="9" type="primary">metI_1</name>
    <name evidence="9" type="ORF">CSC2_16570</name>
</gene>
<evidence type="ECO:0000313" key="10">
    <source>
        <dbReference type="Proteomes" id="UP000663802"/>
    </source>
</evidence>